<dbReference type="Pfam" id="PF12850">
    <property type="entry name" value="Metallophos_2"/>
    <property type="match status" value="1"/>
</dbReference>
<proteinExistence type="inferred from homology"/>
<organism evidence="3 4">
    <name type="scientific">Thalassoglobus neptunius</name>
    <dbReference type="NCBI Taxonomy" id="1938619"/>
    <lineage>
        <taxon>Bacteria</taxon>
        <taxon>Pseudomonadati</taxon>
        <taxon>Planctomycetota</taxon>
        <taxon>Planctomycetia</taxon>
        <taxon>Planctomycetales</taxon>
        <taxon>Planctomycetaceae</taxon>
        <taxon>Thalassoglobus</taxon>
    </lineage>
</organism>
<sequence length="247" mass="28196">MRAIISDIHGNLEALEAVLSEIKSKGITEIYCLGDIIGYGPNPRECIDLVMENCQVTILGNHDQAALFDPDGFNAGAERAIFWTRTMLEQGDPNGNENRWEFLGELPRMKREEPFLFVHGSARNPLNEYVFPEDVYNQRKMERIFGLVDNFCFQGHTHIPGVFTEDYNFYSPDEIGHQFQLETNKVLVNVGSVGQPRDGNPKASYVVIEDRTVHFCRTGYDFEKTIAKIYPIPDLDNFLGDRLRDGR</sequence>
<dbReference type="PANTHER" id="PTHR42850:SF2">
    <property type="entry name" value="BLL5683 PROTEIN"/>
    <property type="match status" value="1"/>
</dbReference>
<dbReference type="EMBL" id="SIHI01000001">
    <property type="protein sequence ID" value="TWT56963.1"/>
    <property type="molecule type" value="Genomic_DNA"/>
</dbReference>
<dbReference type="AlphaFoldDB" id="A0A5C5X410"/>
<accession>A0A5C5X410</accession>
<dbReference type="GO" id="GO:0005737">
    <property type="term" value="C:cytoplasm"/>
    <property type="evidence" value="ECO:0007669"/>
    <property type="project" value="TreeGrafter"/>
</dbReference>
<dbReference type="InterPro" id="IPR050126">
    <property type="entry name" value="Ap4A_hydrolase"/>
</dbReference>
<comment type="similarity">
    <text evidence="1">Belongs to the metallophosphoesterase superfamily. YfcE family.</text>
</comment>
<reference evidence="3 4" key="1">
    <citation type="submission" date="2019-02" db="EMBL/GenBank/DDBJ databases">
        <title>Deep-cultivation of Planctomycetes and their phenomic and genomic characterization uncovers novel biology.</title>
        <authorList>
            <person name="Wiegand S."/>
            <person name="Jogler M."/>
            <person name="Boedeker C."/>
            <person name="Pinto D."/>
            <person name="Vollmers J."/>
            <person name="Rivas-Marin E."/>
            <person name="Kohn T."/>
            <person name="Peeters S.H."/>
            <person name="Heuer A."/>
            <person name="Rast P."/>
            <person name="Oberbeckmann S."/>
            <person name="Bunk B."/>
            <person name="Jeske O."/>
            <person name="Meyerdierks A."/>
            <person name="Storesund J.E."/>
            <person name="Kallscheuer N."/>
            <person name="Luecker S."/>
            <person name="Lage O.M."/>
            <person name="Pohl T."/>
            <person name="Merkel B.J."/>
            <person name="Hornburger P."/>
            <person name="Mueller R.-W."/>
            <person name="Bruemmer F."/>
            <person name="Labrenz M."/>
            <person name="Spormann A.M."/>
            <person name="Op Den Camp H."/>
            <person name="Overmann J."/>
            <person name="Amann R."/>
            <person name="Jetten M.S.M."/>
            <person name="Mascher T."/>
            <person name="Medema M.H."/>
            <person name="Devos D.P."/>
            <person name="Kaster A.-K."/>
            <person name="Ovreas L."/>
            <person name="Rohde M."/>
            <person name="Galperin M.Y."/>
            <person name="Jogler C."/>
        </authorList>
    </citation>
    <scope>NUCLEOTIDE SEQUENCE [LARGE SCALE GENOMIC DNA]</scope>
    <source>
        <strain evidence="3 4">KOR42</strain>
    </source>
</reference>
<dbReference type="GO" id="GO:0016791">
    <property type="term" value="F:phosphatase activity"/>
    <property type="evidence" value="ECO:0007669"/>
    <property type="project" value="TreeGrafter"/>
</dbReference>
<dbReference type="Proteomes" id="UP000317243">
    <property type="component" value="Unassembled WGS sequence"/>
</dbReference>
<dbReference type="PIRSF" id="PIRSF000883">
    <property type="entry name" value="Pesterase_MJ0912"/>
    <property type="match status" value="1"/>
</dbReference>
<dbReference type="Gene3D" id="3.60.21.10">
    <property type="match status" value="1"/>
</dbReference>
<name>A0A5C5X410_9PLAN</name>
<dbReference type="OrthoDB" id="9800565at2"/>
<dbReference type="SUPFAM" id="SSF56300">
    <property type="entry name" value="Metallo-dependent phosphatases"/>
    <property type="match status" value="1"/>
</dbReference>
<dbReference type="CDD" id="cd00838">
    <property type="entry name" value="MPP_superfamily"/>
    <property type="match status" value="1"/>
</dbReference>
<dbReference type="InterPro" id="IPR024654">
    <property type="entry name" value="Calcineurin-like_PHP_lpxH"/>
</dbReference>
<evidence type="ECO:0000259" key="2">
    <source>
        <dbReference type="Pfam" id="PF12850"/>
    </source>
</evidence>
<evidence type="ECO:0000256" key="1">
    <source>
        <dbReference type="ARBA" id="ARBA00008950"/>
    </source>
</evidence>
<comment type="caution">
    <text evidence="3">The sequence shown here is derived from an EMBL/GenBank/DDBJ whole genome shotgun (WGS) entry which is preliminary data.</text>
</comment>
<evidence type="ECO:0000313" key="3">
    <source>
        <dbReference type="EMBL" id="TWT56963.1"/>
    </source>
</evidence>
<feature type="domain" description="Calcineurin-like phosphoesterase" evidence="2">
    <location>
        <begin position="3"/>
        <end position="209"/>
    </location>
</feature>
<dbReference type="PANTHER" id="PTHR42850">
    <property type="entry name" value="METALLOPHOSPHOESTERASE"/>
    <property type="match status" value="1"/>
</dbReference>
<keyword evidence="4" id="KW-1185">Reference proteome</keyword>
<dbReference type="InterPro" id="IPR011152">
    <property type="entry name" value="Pesterase_MJ0912"/>
</dbReference>
<dbReference type="InterPro" id="IPR029052">
    <property type="entry name" value="Metallo-depent_PP-like"/>
</dbReference>
<gene>
    <name evidence="3" type="ORF">KOR42_03190</name>
</gene>
<evidence type="ECO:0000313" key="4">
    <source>
        <dbReference type="Proteomes" id="UP000317243"/>
    </source>
</evidence>
<dbReference type="RefSeq" id="WP_146506856.1">
    <property type="nucleotide sequence ID" value="NZ_SIHI01000001.1"/>
</dbReference>
<protein>
    <submittedName>
        <fullName evidence="3">Phosphodiesterase</fullName>
    </submittedName>
</protein>